<evidence type="ECO:0000256" key="1">
    <source>
        <dbReference type="ARBA" id="ARBA00022642"/>
    </source>
</evidence>
<evidence type="ECO:0000256" key="4">
    <source>
        <dbReference type="HAMAP-Rule" id="MF_01970"/>
    </source>
</evidence>
<feature type="region of interest" description="Disordered" evidence="7">
    <location>
        <begin position="1"/>
        <end position="30"/>
    </location>
</feature>
<feature type="binding site" evidence="4">
    <location>
        <position position="223"/>
    </location>
    <ligand>
        <name>pyridoxal 5'-phosphate</name>
        <dbReference type="ChEBI" id="CHEBI:597326"/>
    </ligand>
</feature>
<accession>A0ABP9HU06</accession>
<gene>
    <name evidence="8" type="primary">kynU_2</name>
    <name evidence="4" type="synonym">kynU</name>
    <name evidence="8" type="ORF">GCM10023205_52370</name>
</gene>
<feature type="binding site" evidence="4">
    <location>
        <position position="304"/>
    </location>
    <ligand>
        <name>pyridoxal 5'-phosphate</name>
        <dbReference type="ChEBI" id="CHEBI:597326"/>
    </ligand>
</feature>
<feature type="binding site" evidence="4">
    <location>
        <position position="123"/>
    </location>
    <ligand>
        <name>pyridoxal 5'-phosphate</name>
        <dbReference type="ChEBI" id="CHEBI:597326"/>
    </ligand>
</feature>
<evidence type="ECO:0000313" key="9">
    <source>
        <dbReference type="Proteomes" id="UP001500466"/>
    </source>
</evidence>
<evidence type="ECO:0000256" key="7">
    <source>
        <dbReference type="SAM" id="MobiDB-lite"/>
    </source>
</evidence>
<dbReference type="InterPro" id="IPR015422">
    <property type="entry name" value="PyrdxlP-dep_Trfase_small"/>
</dbReference>
<dbReference type="RefSeq" id="WP_425585094.1">
    <property type="nucleotide sequence ID" value="NZ_BAABHS010000019.1"/>
</dbReference>
<keyword evidence="1 4" id="KW-0662">Pyridine nucleotide biosynthesis</keyword>
<keyword evidence="9" id="KW-1185">Reference proteome</keyword>
<dbReference type="EC" id="3.7.1.3" evidence="4 5"/>
<comment type="function">
    <text evidence="4 6">Catalyzes the cleavage of L-kynurenine (L-Kyn) and L-3-hydroxykynurenine (L-3OHKyn) into anthranilic acid (AA) and 3-hydroxyanthranilic acid (3-OHAA), respectively.</text>
</comment>
<comment type="caution">
    <text evidence="8">The sequence shown here is derived from an EMBL/GenBank/DDBJ whole genome shotgun (WGS) entry which is preliminary data.</text>
</comment>
<dbReference type="PANTHER" id="PTHR14084">
    <property type="entry name" value="KYNURENINASE"/>
    <property type="match status" value="1"/>
</dbReference>
<feature type="binding site" evidence="4">
    <location>
        <begin position="151"/>
        <end position="154"/>
    </location>
    <ligand>
        <name>pyridoxal 5'-phosphate</name>
        <dbReference type="ChEBI" id="CHEBI:597326"/>
    </ligand>
</feature>
<feature type="binding site" evidence="4">
    <location>
        <position position="226"/>
    </location>
    <ligand>
        <name>pyridoxal 5'-phosphate</name>
        <dbReference type="ChEBI" id="CHEBI:597326"/>
    </ligand>
</feature>
<evidence type="ECO:0000256" key="5">
    <source>
        <dbReference type="NCBIfam" id="TIGR01814"/>
    </source>
</evidence>
<comment type="pathway">
    <text evidence="4 6">Amino-acid degradation; L-kynurenine degradation; L-alanine and anthranilate from L-kynurenine: step 1/1.</text>
</comment>
<dbReference type="SUPFAM" id="SSF53383">
    <property type="entry name" value="PLP-dependent transferases"/>
    <property type="match status" value="1"/>
</dbReference>
<protein>
    <recommendedName>
        <fullName evidence="4 5">Kynureninase</fullName>
        <ecNumber evidence="4 5">3.7.1.3</ecNumber>
    </recommendedName>
    <alternativeName>
        <fullName evidence="4">L-kynurenine hydrolase</fullName>
    </alternativeName>
</protein>
<reference evidence="9" key="1">
    <citation type="journal article" date="2019" name="Int. J. Syst. Evol. Microbiol.">
        <title>The Global Catalogue of Microorganisms (GCM) 10K type strain sequencing project: providing services to taxonomists for standard genome sequencing and annotation.</title>
        <authorList>
            <consortium name="The Broad Institute Genomics Platform"/>
            <consortium name="The Broad Institute Genome Sequencing Center for Infectious Disease"/>
            <person name="Wu L."/>
            <person name="Ma J."/>
        </authorList>
    </citation>
    <scope>NUCLEOTIDE SEQUENCE [LARGE SCALE GENOMIC DNA]</scope>
    <source>
        <strain evidence="9">JCM 17986</strain>
    </source>
</reference>
<dbReference type="PIRSF" id="PIRSF038800">
    <property type="entry name" value="KYNU"/>
    <property type="match status" value="1"/>
</dbReference>
<comment type="subunit">
    <text evidence="4 6">Homodimer.</text>
</comment>
<dbReference type="Proteomes" id="UP001500466">
    <property type="component" value="Unassembled WGS sequence"/>
</dbReference>
<feature type="modified residue" description="N6-(pyridoxal phosphate)lysine" evidence="4">
    <location>
        <position position="249"/>
    </location>
</feature>
<comment type="catalytic activity">
    <reaction evidence="4 6">
        <text>L-kynurenine + H2O = anthranilate + L-alanine + H(+)</text>
        <dbReference type="Rhea" id="RHEA:16813"/>
        <dbReference type="ChEBI" id="CHEBI:15377"/>
        <dbReference type="ChEBI" id="CHEBI:15378"/>
        <dbReference type="ChEBI" id="CHEBI:16567"/>
        <dbReference type="ChEBI" id="CHEBI:57959"/>
        <dbReference type="ChEBI" id="CHEBI:57972"/>
        <dbReference type="EC" id="3.7.1.3"/>
    </reaction>
</comment>
<feature type="binding site" evidence="4">
    <location>
        <position position="124"/>
    </location>
    <ligand>
        <name>pyridoxal 5'-phosphate</name>
        <dbReference type="ChEBI" id="CHEBI:597326"/>
    </ligand>
</feature>
<dbReference type="Gene3D" id="3.90.1150.10">
    <property type="entry name" value="Aspartate Aminotransferase, domain 1"/>
    <property type="match status" value="1"/>
</dbReference>
<feature type="binding site" evidence="4">
    <location>
        <position position="278"/>
    </location>
    <ligand>
        <name>pyridoxal 5'-phosphate</name>
        <dbReference type="ChEBI" id="CHEBI:597326"/>
    </ligand>
</feature>
<proteinExistence type="inferred from homology"/>
<feature type="binding site" evidence="4">
    <location>
        <position position="248"/>
    </location>
    <ligand>
        <name>pyridoxal 5'-phosphate</name>
        <dbReference type="ChEBI" id="CHEBI:597326"/>
    </ligand>
</feature>
<dbReference type="Pfam" id="PF22580">
    <property type="entry name" value="KYNU_C"/>
    <property type="match status" value="1"/>
</dbReference>
<keyword evidence="3 4" id="KW-0663">Pyridoxal phosphate</keyword>
<keyword evidence="2 4" id="KW-0378">Hydrolase</keyword>
<evidence type="ECO:0000256" key="3">
    <source>
        <dbReference type="ARBA" id="ARBA00022898"/>
    </source>
</evidence>
<dbReference type="EMBL" id="BAABHS010000019">
    <property type="protein sequence ID" value="GAA4978040.1"/>
    <property type="molecule type" value="Genomic_DNA"/>
</dbReference>
<comment type="caution">
    <text evidence="4">Lacks conserved residue(s) required for the propagation of feature annotation.</text>
</comment>
<evidence type="ECO:0000256" key="2">
    <source>
        <dbReference type="ARBA" id="ARBA00022801"/>
    </source>
</evidence>
<comment type="pathway">
    <text evidence="4 6">Cofactor biosynthesis; NAD(+) biosynthesis; quinolinate from L-kynurenine: step 2/3.</text>
</comment>
<sequence>MLPHTSREEARGQAREHAGNDARETSGTSRAYAASLDARDPLAGFRDRFRLPPGVVYLDGNSLGALPDDVPAVVDDVVHRQWGTDLIRSWNTHDWWNAPTRVGDAIAPLIGAAPGQVVCGDSTSVHLFNALVAALRARSGRSVLLADPDTFPTDAYLADSAARLCGAEVRRVPAAEAAEVLRAEGTGVAVAAYNHVDYRTGELRDVAGITAAAHDTGALVLWDVCHTVGAVPVDADALDLDFVVGCTYKYLSGGPGSPAFLYVARRLQAGFDPALTGWHGHADPFAMEPAYRPADGIARARIGTPPLLGMLALEAALGVFGEAGITAVRAKSLALTDLFITCADELGLAVATPRPHARRGSQVAVRHPEAHAVMAALVDRGVIGDVRPPDILRFGFNALYVSFADVVAAAEALGDVLASGAHRDPKYTVRNTVT</sequence>
<comment type="similarity">
    <text evidence="4 6">Belongs to the kynureninase family.</text>
</comment>
<evidence type="ECO:0000256" key="6">
    <source>
        <dbReference type="PIRNR" id="PIRNR038800"/>
    </source>
</evidence>
<evidence type="ECO:0000313" key="8">
    <source>
        <dbReference type="EMBL" id="GAA4978040.1"/>
    </source>
</evidence>
<comment type="catalytic activity">
    <reaction evidence="6">
        <text>3-hydroxy-L-kynurenine + H2O = 3-hydroxyanthranilate + L-alanine + H(+)</text>
        <dbReference type="Rhea" id="RHEA:25143"/>
        <dbReference type="ChEBI" id="CHEBI:15377"/>
        <dbReference type="ChEBI" id="CHEBI:15378"/>
        <dbReference type="ChEBI" id="CHEBI:36559"/>
        <dbReference type="ChEBI" id="CHEBI:57972"/>
        <dbReference type="ChEBI" id="CHEBI:58125"/>
        <dbReference type="EC" id="3.7.1.3"/>
    </reaction>
</comment>
<organism evidence="8 9">
    <name type="scientific">Yinghuangia aomiensis</name>
    <dbReference type="NCBI Taxonomy" id="676205"/>
    <lineage>
        <taxon>Bacteria</taxon>
        <taxon>Bacillati</taxon>
        <taxon>Actinomycetota</taxon>
        <taxon>Actinomycetes</taxon>
        <taxon>Kitasatosporales</taxon>
        <taxon>Streptomycetaceae</taxon>
        <taxon>Yinghuangia</taxon>
    </lineage>
</organism>
<dbReference type="InterPro" id="IPR015421">
    <property type="entry name" value="PyrdxlP-dep_Trfase_major"/>
</dbReference>
<dbReference type="Gene3D" id="3.40.640.10">
    <property type="entry name" value="Type I PLP-dependent aspartate aminotransferase-like (Major domain)"/>
    <property type="match status" value="1"/>
</dbReference>
<dbReference type="InterPro" id="IPR015424">
    <property type="entry name" value="PyrdxlP-dep_Trfase"/>
</dbReference>
<dbReference type="PANTHER" id="PTHR14084:SF0">
    <property type="entry name" value="KYNURENINASE"/>
    <property type="match status" value="1"/>
</dbReference>
<dbReference type="HAMAP" id="MF_01970">
    <property type="entry name" value="Kynureninase"/>
    <property type="match status" value="1"/>
</dbReference>
<dbReference type="NCBIfam" id="TIGR01814">
    <property type="entry name" value="kynureninase"/>
    <property type="match status" value="1"/>
</dbReference>
<name>A0ABP9HU06_9ACTN</name>
<dbReference type="InterPro" id="IPR010111">
    <property type="entry name" value="Kynureninase"/>
</dbReference>
<comment type="cofactor">
    <cofactor evidence="4 6">
        <name>pyridoxal 5'-phosphate</name>
        <dbReference type="ChEBI" id="CHEBI:597326"/>
    </cofactor>
</comment>
<feature type="compositionally biased region" description="Basic and acidic residues" evidence="7">
    <location>
        <begin position="1"/>
        <end position="24"/>
    </location>
</feature>